<gene>
    <name evidence="3" type="primary">ureD</name>
    <name evidence="4" type="ORF">SAMN05444008_102178</name>
</gene>
<keyword evidence="3" id="KW-0963">Cytoplasm</keyword>
<dbReference type="GO" id="GO:0005737">
    <property type="term" value="C:cytoplasm"/>
    <property type="evidence" value="ECO:0007669"/>
    <property type="project" value="UniProtKB-SubCell"/>
</dbReference>
<dbReference type="Proteomes" id="UP000184368">
    <property type="component" value="Unassembled WGS sequence"/>
</dbReference>
<dbReference type="PANTHER" id="PTHR33643:SF1">
    <property type="entry name" value="UREASE ACCESSORY PROTEIN D"/>
    <property type="match status" value="1"/>
</dbReference>
<dbReference type="AlphaFoldDB" id="A0A1M4V915"/>
<evidence type="ECO:0000256" key="1">
    <source>
        <dbReference type="ARBA" id="ARBA00007177"/>
    </source>
</evidence>
<keyword evidence="2 3" id="KW-0143">Chaperone</keyword>
<proteinExistence type="inferred from homology"/>
<dbReference type="InterPro" id="IPR002669">
    <property type="entry name" value="UreD"/>
</dbReference>
<keyword evidence="5" id="KW-1185">Reference proteome</keyword>
<comment type="function">
    <text evidence="3">Required for maturation of urease via the functional incorporation of the urease nickel metallocenter.</text>
</comment>
<dbReference type="Pfam" id="PF01774">
    <property type="entry name" value="UreD"/>
    <property type="match status" value="1"/>
</dbReference>
<dbReference type="STRING" id="1302690.BUE76_12820"/>
<sequence>MKASLHLHTRLREGKTVLGSTYFSAPFKLADISQRGLPGCRAMIMNASPGVLDGDHYDIQVAMDTGTSLQLETQAYQRIFKMQGRASQTMEVRMEEDCCLTYIPHPSVPHRAAHFTGINKIYLEKSCTLAWGEVLTPGRQLQGEAFSFRHYQSSTEIFQEGKLVVKDNLVITPSTINPLGMGQLEGFSHQASFLWLSPEGYEGNYQEKLAQKLAAFTGIRWGISQLPVPGLLVRMVGHKGEQLFTCIQQLAVLVQPQSKTFAHAF</sequence>
<evidence type="ECO:0000313" key="4">
    <source>
        <dbReference type="EMBL" id="SHE65380.1"/>
    </source>
</evidence>
<evidence type="ECO:0000256" key="3">
    <source>
        <dbReference type="HAMAP-Rule" id="MF_01384"/>
    </source>
</evidence>
<dbReference type="GO" id="GO:0016151">
    <property type="term" value="F:nickel cation binding"/>
    <property type="evidence" value="ECO:0007669"/>
    <property type="project" value="UniProtKB-UniRule"/>
</dbReference>
<dbReference type="OrthoDB" id="9807968at2"/>
<keyword evidence="3" id="KW-0996">Nickel insertion</keyword>
<dbReference type="EMBL" id="FQUO01000002">
    <property type="protein sequence ID" value="SHE65380.1"/>
    <property type="molecule type" value="Genomic_DNA"/>
</dbReference>
<protein>
    <recommendedName>
        <fullName evidence="3">Urease accessory protein UreD</fullName>
    </recommendedName>
</protein>
<evidence type="ECO:0000313" key="5">
    <source>
        <dbReference type="Proteomes" id="UP000184368"/>
    </source>
</evidence>
<comment type="subunit">
    <text evidence="3">UreD, UreF and UreG form a complex that acts as a GTP-hydrolysis-dependent molecular chaperone, activating the urease apoprotein by helping to assemble the nickel containing metallocenter of UreC. The UreE protein probably delivers the nickel.</text>
</comment>
<dbReference type="HAMAP" id="MF_01384">
    <property type="entry name" value="UreD"/>
    <property type="match status" value="1"/>
</dbReference>
<accession>A0A1M4V915</accession>
<evidence type="ECO:0000256" key="2">
    <source>
        <dbReference type="ARBA" id="ARBA00023186"/>
    </source>
</evidence>
<reference evidence="4 5" key="1">
    <citation type="submission" date="2016-11" db="EMBL/GenBank/DDBJ databases">
        <authorList>
            <person name="Jaros S."/>
            <person name="Januszkiewicz K."/>
            <person name="Wedrychowicz H."/>
        </authorList>
    </citation>
    <scope>NUCLEOTIDE SEQUENCE [LARGE SCALE GENOMIC DNA]</scope>
    <source>
        <strain evidence="4 5">DSM 26897</strain>
    </source>
</reference>
<dbReference type="RefSeq" id="WP_073039831.1">
    <property type="nucleotide sequence ID" value="NZ_FQUO01000002.1"/>
</dbReference>
<comment type="subcellular location">
    <subcellularLocation>
        <location evidence="3">Cytoplasm</location>
    </subcellularLocation>
</comment>
<dbReference type="PANTHER" id="PTHR33643">
    <property type="entry name" value="UREASE ACCESSORY PROTEIN D"/>
    <property type="match status" value="1"/>
</dbReference>
<name>A0A1M4V915_9BACT</name>
<comment type="similarity">
    <text evidence="1 3">Belongs to the UreD family.</text>
</comment>
<organism evidence="4 5">
    <name type="scientific">Cnuella takakiae</name>
    <dbReference type="NCBI Taxonomy" id="1302690"/>
    <lineage>
        <taxon>Bacteria</taxon>
        <taxon>Pseudomonadati</taxon>
        <taxon>Bacteroidota</taxon>
        <taxon>Chitinophagia</taxon>
        <taxon>Chitinophagales</taxon>
        <taxon>Chitinophagaceae</taxon>
        <taxon>Cnuella</taxon>
    </lineage>
</organism>